<gene>
    <name evidence="14" type="ORF">MAGMO_0346</name>
</gene>
<dbReference type="PANTHER" id="PTHR43395">
    <property type="entry name" value="SENSOR HISTIDINE KINASE CHEA"/>
    <property type="match status" value="1"/>
</dbReference>
<dbReference type="InterPro" id="IPR036097">
    <property type="entry name" value="HisK_dim/P_sf"/>
</dbReference>
<evidence type="ECO:0000256" key="6">
    <source>
        <dbReference type="ARBA" id="ARBA00022777"/>
    </source>
</evidence>
<evidence type="ECO:0000256" key="7">
    <source>
        <dbReference type="ARBA" id="ARBA00023012"/>
    </source>
</evidence>
<dbReference type="Gene3D" id="1.20.120.160">
    <property type="entry name" value="HPT domain"/>
    <property type="match status" value="1"/>
</dbReference>
<evidence type="ECO:0000256" key="8">
    <source>
        <dbReference type="ARBA" id="ARBA00035100"/>
    </source>
</evidence>
<evidence type="ECO:0000256" key="2">
    <source>
        <dbReference type="ARBA" id="ARBA00012438"/>
    </source>
</evidence>
<proteinExistence type="predicted"/>
<sequence>MFDDSIQQELFREFQSENREIIALMEQQLLEFEQQSDDPELINAIFRSMHTLKGNCRMLGFSELEALGHDAETLLDRVREQILPLDQTLNSLLLETLDLFRLALDAIAEHGEMGNLNLVPMREQLNHWAARNSASGAFELDLGEPTPPASPSADHTSPSIEARKSGEGEHELQIVRLPIERLDSLINLTGELGTGLNHLRHAVKQSSDQTELAFEVLEQRLHSLQDLVLQYRMQPIGQIWEPYYRLVRDLAISTDKKVMLEIEGAETEMDRSLLMAVKDFMIHMVRNALDHGIEPPELRKALGKPPIGRLSLSASNRHGQIFIRITDDGQGIDPNRLRQKALEMELLSPNEAQQLSDQDALKLIFAPGLTTMDNVTELSGRGTGMDAVKDAITKVGGTIDLDSETGKGTQFLIRIPQTMAIIPALIVTIADVHYAIPQGNIVELVSYYGQAEIGDHLDHKMRTPMIRIRDQLHPLFPMAQLLEGETLCVDRNQTAMHLVKVQNDHHTSVLQVDAIEEPMNIVVKPLPPVFSQLNLLAGSTVMPDGEIAFLLNIAELIQESR</sequence>
<dbReference type="InterPro" id="IPR005467">
    <property type="entry name" value="His_kinase_dom"/>
</dbReference>
<dbReference type="Pfam" id="PF01584">
    <property type="entry name" value="CheW"/>
    <property type="match status" value="1"/>
</dbReference>
<dbReference type="SMART" id="SM00260">
    <property type="entry name" value="CheW"/>
    <property type="match status" value="1"/>
</dbReference>
<dbReference type="GO" id="GO:0006935">
    <property type="term" value="P:chemotaxis"/>
    <property type="evidence" value="ECO:0007669"/>
    <property type="project" value="UniProtKB-KW"/>
</dbReference>
<dbReference type="Gene3D" id="1.10.287.560">
    <property type="entry name" value="Histidine kinase CheA-like, homodimeric domain"/>
    <property type="match status" value="1"/>
</dbReference>
<dbReference type="InterPro" id="IPR036641">
    <property type="entry name" value="HPT_dom_sf"/>
</dbReference>
<evidence type="ECO:0000256" key="1">
    <source>
        <dbReference type="ARBA" id="ARBA00000085"/>
    </source>
</evidence>
<evidence type="ECO:0000259" key="11">
    <source>
        <dbReference type="PROSITE" id="PS50109"/>
    </source>
</evidence>
<dbReference type="InterPro" id="IPR004105">
    <property type="entry name" value="CheA-like_dim"/>
</dbReference>
<dbReference type="FunFam" id="3.30.565.10:FF:000016">
    <property type="entry name" value="Chemotaxis protein CheA, putative"/>
    <property type="match status" value="1"/>
</dbReference>
<dbReference type="AlphaFoldDB" id="A0A1S7LEU2"/>
<dbReference type="InterPro" id="IPR002545">
    <property type="entry name" value="CheW-lke_dom"/>
</dbReference>
<dbReference type="PROSITE" id="PS50894">
    <property type="entry name" value="HPT"/>
    <property type="match status" value="1"/>
</dbReference>
<dbReference type="GO" id="GO:0005524">
    <property type="term" value="F:ATP binding"/>
    <property type="evidence" value="ECO:0007669"/>
    <property type="project" value="UniProtKB-KW"/>
</dbReference>
<dbReference type="PROSITE" id="PS50851">
    <property type="entry name" value="CHEW"/>
    <property type="match status" value="1"/>
</dbReference>
<dbReference type="Gene3D" id="3.30.565.10">
    <property type="entry name" value="Histidine kinase-like ATPase, C-terminal domain"/>
    <property type="match status" value="1"/>
</dbReference>
<dbReference type="EC" id="2.7.13.3" evidence="2"/>
<dbReference type="SMART" id="SM00073">
    <property type="entry name" value="HPT"/>
    <property type="match status" value="1"/>
</dbReference>
<keyword evidence="5" id="KW-0808">Transferase</keyword>
<dbReference type="CDD" id="cd00088">
    <property type="entry name" value="HPT"/>
    <property type="match status" value="1"/>
</dbReference>
<feature type="domain" description="Histidine kinase" evidence="11">
    <location>
        <begin position="187"/>
        <end position="419"/>
    </location>
</feature>
<dbReference type="InterPro" id="IPR036061">
    <property type="entry name" value="CheW-like_dom_sf"/>
</dbReference>
<dbReference type="SMART" id="SM01231">
    <property type="entry name" value="H-kinase_dim"/>
    <property type="match status" value="1"/>
</dbReference>
<dbReference type="SUPFAM" id="SSF47226">
    <property type="entry name" value="Histidine-containing phosphotransfer domain, HPT domain"/>
    <property type="match status" value="1"/>
</dbReference>
<dbReference type="SUPFAM" id="SSF55874">
    <property type="entry name" value="ATPase domain of HSP90 chaperone/DNA topoisomerase II/histidine kinase"/>
    <property type="match status" value="1"/>
</dbReference>
<keyword evidence="6 14" id="KW-0418">Kinase</keyword>
<evidence type="ECO:0000259" key="12">
    <source>
        <dbReference type="PROSITE" id="PS50851"/>
    </source>
</evidence>
<comment type="catalytic activity">
    <reaction evidence="1">
        <text>ATP + protein L-histidine = ADP + protein N-phospho-L-histidine.</text>
        <dbReference type="EC" id="2.7.13.3"/>
    </reaction>
</comment>
<feature type="modified residue" description="Phosphohistidine" evidence="9">
    <location>
        <position position="50"/>
    </location>
</feature>
<reference evidence="14" key="1">
    <citation type="submission" date="2015-04" db="EMBL/GenBank/DDBJ databases">
        <authorList>
            <person name="Syromyatnikov M.Y."/>
            <person name="Popov V.N."/>
        </authorList>
    </citation>
    <scope>NUCLEOTIDE SEQUENCE</scope>
    <source>
        <strain evidence="14">MO-1</strain>
    </source>
</reference>
<feature type="domain" description="CheW-like" evidence="12">
    <location>
        <begin position="421"/>
        <end position="561"/>
    </location>
</feature>
<evidence type="ECO:0000256" key="10">
    <source>
        <dbReference type="SAM" id="MobiDB-lite"/>
    </source>
</evidence>
<evidence type="ECO:0000256" key="5">
    <source>
        <dbReference type="ARBA" id="ARBA00022679"/>
    </source>
</evidence>
<evidence type="ECO:0000313" key="14">
    <source>
        <dbReference type="EMBL" id="CRH04559.1"/>
    </source>
</evidence>
<dbReference type="PANTHER" id="PTHR43395:SF8">
    <property type="entry name" value="HISTIDINE KINASE"/>
    <property type="match status" value="1"/>
</dbReference>
<dbReference type="InterPro" id="IPR051315">
    <property type="entry name" value="Bact_Chemotaxis_CheA"/>
</dbReference>
<dbReference type="InterPro" id="IPR004358">
    <property type="entry name" value="Sig_transdc_His_kin-like_C"/>
</dbReference>
<dbReference type="GO" id="GO:0000155">
    <property type="term" value="F:phosphorelay sensor kinase activity"/>
    <property type="evidence" value="ECO:0007669"/>
    <property type="project" value="InterPro"/>
</dbReference>
<feature type="region of interest" description="Disordered" evidence="10">
    <location>
        <begin position="139"/>
        <end position="168"/>
    </location>
</feature>
<protein>
    <recommendedName>
        <fullName evidence="3">Chemotaxis protein CheA</fullName>
        <ecNumber evidence="2">2.7.13.3</ecNumber>
    </recommendedName>
</protein>
<dbReference type="SUPFAM" id="SSF50341">
    <property type="entry name" value="CheW-like"/>
    <property type="match status" value="1"/>
</dbReference>
<evidence type="ECO:0000256" key="4">
    <source>
        <dbReference type="ARBA" id="ARBA00022553"/>
    </source>
</evidence>
<dbReference type="PRINTS" id="PR00344">
    <property type="entry name" value="BCTRLSENSOR"/>
</dbReference>
<accession>A0A1S7LEU2</accession>
<evidence type="ECO:0000256" key="9">
    <source>
        <dbReference type="PROSITE-ProRule" id="PRU00110"/>
    </source>
</evidence>
<comment type="function">
    <text evidence="8">Involved in the transmission of sensory signals from the chemoreceptors to the flagellar motors. CheA is autophosphorylated; it can transfer its phosphate group to either CheB or CheY.</text>
</comment>
<dbReference type="InterPro" id="IPR003594">
    <property type="entry name" value="HATPase_dom"/>
</dbReference>
<evidence type="ECO:0000259" key="13">
    <source>
        <dbReference type="PROSITE" id="PS50894"/>
    </source>
</evidence>
<dbReference type="PROSITE" id="PS50109">
    <property type="entry name" value="HIS_KIN"/>
    <property type="match status" value="1"/>
</dbReference>
<dbReference type="InterPro" id="IPR036890">
    <property type="entry name" value="HATPase_C_sf"/>
</dbReference>
<organism evidence="14">
    <name type="scientific">Magnetococcus massalia (strain MO-1)</name>
    <dbReference type="NCBI Taxonomy" id="451514"/>
    <lineage>
        <taxon>Bacteria</taxon>
        <taxon>Pseudomonadati</taxon>
        <taxon>Pseudomonadota</taxon>
        <taxon>Magnetococcia</taxon>
        <taxon>Magnetococcales</taxon>
        <taxon>Magnetococcaceae</taxon>
        <taxon>Magnetococcus</taxon>
    </lineage>
</organism>
<dbReference type="InterPro" id="IPR037006">
    <property type="entry name" value="CheA-like_homodim_sf"/>
</dbReference>
<dbReference type="EMBL" id="LO017727">
    <property type="protein sequence ID" value="CRH04559.1"/>
    <property type="molecule type" value="Genomic_DNA"/>
</dbReference>
<dbReference type="Gene3D" id="2.30.30.40">
    <property type="entry name" value="SH3 Domains"/>
    <property type="match status" value="1"/>
</dbReference>
<keyword evidence="4 9" id="KW-0597">Phosphoprotein</keyword>
<name>A0A1S7LEU2_MAGMO</name>
<keyword evidence="7" id="KW-0902">Two-component regulatory system</keyword>
<dbReference type="SMART" id="SM00387">
    <property type="entry name" value="HATPase_c"/>
    <property type="match status" value="1"/>
</dbReference>
<dbReference type="Pfam" id="PF02518">
    <property type="entry name" value="HATPase_c"/>
    <property type="match status" value="1"/>
</dbReference>
<dbReference type="InterPro" id="IPR008207">
    <property type="entry name" value="Sig_transdc_His_kin_Hpt_dom"/>
</dbReference>
<feature type="domain" description="HPt" evidence="13">
    <location>
        <begin position="3"/>
        <end position="107"/>
    </location>
</feature>
<dbReference type="GO" id="GO:0005737">
    <property type="term" value="C:cytoplasm"/>
    <property type="evidence" value="ECO:0007669"/>
    <property type="project" value="InterPro"/>
</dbReference>
<evidence type="ECO:0000256" key="3">
    <source>
        <dbReference type="ARBA" id="ARBA00021495"/>
    </source>
</evidence>
<dbReference type="SUPFAM" id="SSF47384">
    <property type="entry name" value="Homodimeric domain of signal transducing histidine kinase"/>
    <property type="match status" value="1"/>
</dbReference>
<dbReference type="Pfam" id="PF01627">
    <property type="entry name" value="Hpt"/>
    <property type="match status" value="1"/>
</dbReference>